<keyword evidence="2" id="KW-1185">Reference proteome</keyword>
<accession>A0A2I1GL01</accession>
<reference evidence="1 2" key="1">
    <citation type="submission" date="2015-10" db="EMBL/GenBank/DDBJ databases">
        <title>Genome analyses suggest a sexual origin of heterokaryosis in a supposedly ancient asexual fungus.</title>
        <authorList>
            <person name="Ropars J."/>
            <person name="Sedzielewska K."/>
            <person name="Noel J."/>
            <person name="Charron P."/>
            <person name="Farinelli L."/>
            <person name="Marton T."/>
            <person name="Kruger M."/>
            <person name="Pelin A."/>
            <person name="Brachmann A."/>
            <person name="Corradi N."/>
        </authorList>
    </citation>
    <scope>NUCLEOTIDE SEQUENCE [LARGE SCALE GENOMIC DNA]</scope>
    <source>
        <strain evidence="1 2">A4</strain>
    </source>
</reference>
<name>A0A2I1GL01_9GLOM</name>
<dbReference type="OrthoDB" id="2430843at2759"/>
<sequence>MTLTPTARFHIGLINQHWYKDPLQGIDISNNKFIVIFLNASASKKHSLPSQFLQQSSRQIEEIGTRSNDNSDEISRVISKKHKFGELYGLGRLMLLKKVMRIFTMKF</sequence>
<organism evidence="1 2">
    <name type="scientific">Rhizophagus irregularis</name>
    <dbReference type="NCBI Taxonomy" id="588596"/>
    <lineage>
        <taxon>Eukaryota</taxon>
        <taxon>Fungi</taxon>
        <taxon>Fungi incertae sedis</taxon>
        <taxon>Mucoromycota</taxon>
        <taxon>Glomeromycotina</taxon>
        <taxon>Glomeromycetes</taxon>
        <taxon>Glomerales</taxon>
        <taxon>Glomeraceae</taxon>
        <taxon>Rhizophagus</taxon>
    </lineage>
</organism>
<evidence type="ECO:0000313" key="2">
    <source>
        <dbReference type="Proteomes" id="UP000234323"/>
    </source>
</evidence>
<gene>
    <name evidence="1" type="ORF">RhiirA4_462435</name>
</gene>
<dbReference type="AlphaFoldDB" id="A0A2I1GL01"/>
<dbReference type="Proteomes" id="UP000234323">
    <property type="component" value="Unassembled WGS sequence"/>
</dbReference>
<dbReference type="EMBL" id="LLXI01000532">
    <property type="protein sequence ID" value="PKY47301.1"/>
    <property type="molecule type" value="Genomic_DNA"/>
</dbReference>
<comment type="caution">
    <text evidence="1">The sequence shown here is derived from an EMBL/GenBank/DDBJ whole genome shotgun (WGS) entry which is preliminary data.</text>
</comment>
<protein>
    <submittedName>
        <fullName evidence="1">Uncharacterized protein</fullName>
    </submittedName>
</protein>
<proteinExistence type="predicted"/>
<evidence type="ECO:0000313" key="1">
    <source>
        <dbReference type="EMBL" id="PKY47301.1"/>
    </source>
</evidence>